<dbReference type="EMBL" id="JACCBN010000001">
    <property type="protein sequence ID" value="NYD39706.1"/>
    <property type="molecule type" value="Genomic_DNA"/>
</dbReference>
<dbReference type="Pfam" id="PF13692">
    <property type="entry name" value="Glyco_trans_1_4"/>
    <property type="match status" value="1"/>
</dbReference>
<evidence type="ECO:0000313" key="2">
    <source>
        <dbReference type="Proteomes" id="UP000535890"/>
    </source>
</evidence>
<dbReference type="GO" id="GO:0016740">
    <property type="term" value="F:transferase activity"/>
    <property type="evidence" value="ECO:0007669"/>
    <property type="project" value="UniProtKB-KW"/>
</dbReference>
<dbReference type="Gene3D" id="3.40.50.2000">
    <property type="entry name" value="Glycogen Phosphorylase B"/>
    <property type="match status" value="1"/>
</dbReference>
<dbReference type="RefSeq" id="WP_179796988.1">
    <property type="nucleotide sequence ID" value="NZ_BAABHP010000032.1"/>
</dbReference>
<reference evidence="1 2" key="1">
    <citation type="submission" date="2020-07" db="EMBL/GenBank/DDBJ databases">
        <title>Sequencing the genomes of 1000 actinobacteria strains.</title>
        <authorList>
            <person name="Klenk H.-P."/>
        </authorList>
    </citation>
    <scope>NUCLEOTIDE SEQUENCE [LARGE SCALE GENOMIC DNA]</scope>
    <source>
        <strain evidence="1 2">DSM 45772</strain>
    </source>
</reference>
<sequence>MRTLRIVPHLRSSVVEEMPPDQALLFTSERDDTDVSLYAHRDVRPFSWPALVRALRDPELELLEVAEPLWTAEWVRALRYAVLARLLRPRFPRSRRRVAVATYAIENLDAHDRLRRFPDRPLLGPVVSRLRLLATGASMLLLDAVVFGTTGAAENHRRAFGWALRRTRHAVLPPRLGPCSVCGPVDGAGEREPTVLFLGTPSERKGFGSLMAAWELSGATDRGWRLLVADPEGAREHDGLPTGVTVRVAPPRAEVHALLRTAAVVAMPSVRRPGWREQIGLPLVEGLAHGCRVVTTTETGLAPDLGDHPQVVLTAPGDVDDLADGLRRAMAPAPAGMSAYSGHTKGDVVAWWLDAVGARRGT</sequence>
<comment type="caution">
    <text evidence="1">The sequence shown here is derived from an EMBL/GenBank/DDBJ whole genome shotgun (WGS) entry which is preliminary data.</text>
</comment>
<evidence type="ECO:0000313" key="1">
    <source>
        <dbReference type="EMBL" id="NYD39706.1"/>
    </source>
</evidence>
<dbReference type="Proteomes" id="UP000535890">
    <property type="component" value="Unassembled WGS sequence"/>
</dbReference>
<proteinExistence type="predicted"/>
<dbReference type="SUPFAM" id="SSF53756">
    <property type="entry name" value="UDP-Glycosyltransferase/glycogen phosphorylase"/>
    <property type="match status" value="1"/>
</dbReference>
<accession>A0A7Y9E2D5</accession>
<dbReference type="AlphaFoldDB" id="A0A7Y9E2D5"/>
<keyword evidence="1" id="KW-0808">Transferase</keyword>
<keyword evidence="2" id="KW-1185">Reference proteome</keyword>
<gene>
    <name evidence="1" type="ORF">BJ983_005808</name>
</gene>
<organism evidence="1 2">
    <name type="scientific">Actinomycetospora corticicola</name>
    <dbReference type="NCBI Taxonomy" id="663602"/>
    <lineage>
        <taxon>Bacteria</taxon>
        <taxon>Bacillati</taxon>
        <taxon>Actinomycetota</taxon>
        <taxon>Actinomycetes</taxon>
        <taxon>Pseudonocardiales</taxon>
        <taxon>Pseudonocardiaceae</taxon>
        <taxon>Actinomycetospora</taxon>
    </lineage>
</organism>
<name>A0A7Y9E2D5_9PSEU</name>
<protein>
    <submittedName>
        <fullName evidence="1">Glycosyltransferase involved in cell wall biosynthesis</fullName>
    </submittedName>
</protein>